<evidence type="ECO:0000313" key="2">
    <source>
        <dbReference type="Proteomes" id="UP001321014"/>
    </source>
</evidence>
<dbReference type="EMBL" id="JAOVQN010000003">
    <property type="protein sequence ID" value="MCU9836893.1"/>
    <property type="molecule type" value="Genomic_DNA"/>
</dbReference>
<name>A0ABT2WS15_9RHOB</name>
<gene>
    <name evidence="1" type="ORF">OEZ49_03865</name>
</gene>
<sequence length="66" mass="7239">MAIWQMTSHRLLQTSAGYAAYPSSNLYEMKVDNADALVYVYLSPTGVNGKGGCQPETSFRPLLVLL</sequence>
<comment type="caution">
    <text evidence="1">The sequence shown here is derived from an EMBL/GenBank/DDBJ whole genome shotgun (WGS) entry which is preliminary data.</text>
</comment>
<accession>A0ABT2WS15</accession>
<dbReference type="Proteomes" id="UP001321014">
    <property type="component" value="Unassembled WGS sequence"/>
</dbReference>
<proteinExistence type="predicted"/>
<evidence type="ECO:0000313" key="1">
    <source>
        <dbReference type="EMBL" id="MCU9836893.1"/>
    </source>
</evidence>
<protein>
    <submittedName>
        <fullName evidence="1">Uncharacterized protein</fullName>
    </submittedName>
</protein>
<reference evidence="1 2" key="1">
    <citation type="submission" date="2022-10" db="EMBL/GenBank/DDBJ databases">
        <title>Ruegeria sp. nov., isolated from ocean surface water.</title>
        <authorList>
            <person name="He W."/>
            <person name="Wang L."/>
            <person name="Zhang D.-F."/>
        </authorList>
    </citation>
    <scope>NUCLEOTIDE SEQUENCE [LARGE SCALE GENOMIC DNA]</scope>
    <source>
        <strain evidence="1 2">WL0004</strain>
    </source>
</reference>
<keyword evidence="2" id="KW-1185">Reference proteome</keyword>
<organism evidence="1 2">
    <name type="scientific">Ruegeria marisflavi</name>
    <dbReference type="NCBI Taxonomy" id="2984152"/>
    <lineage>
        <taxon>Bacteria</taxon>
        <taxon>Pseudomonadati</taxon>
        <taxon>Pseudomonadota</taxon>
        <taxon>Alphaproteobacteria</taxon>
        <taxon>Rhodobacterales</taxon>
        <taxon>Roseobacteraceae</taxon>
        <taxon>Ruegeria</taxon>
    </lineage>
</organism>